<evidence type="ECO:0000259" key="3">
    <source>
        <dbReference type="PROSITE" id="PS50043"/>
    </source>
</evidence>
<keyword evidence="1" id="KW-0547">Nucleotide-binding</keyword>
<protein>
    <submittedName>
        <fullName evidence="4">AAA family ATPase</fullName>
    </submittedName>
</protein>
<dbReference type="Proteomes" id="UP001601992">
    <property type="component" value="Unassembled WGS sequence"/>
</dbReference>
<comment type="caution">
    <text evidence="4">The sequence shown here is derived from an EMBL/GenBank/DDBJ whole genome shotgun (WGS) entry which is preliminary data.</text>
</comment>
<dbReference type="InterPro" id="IPR000792">
    <property type="entry name" value="Tscrpt_reg_LuxR_C"/>
</dbReference>
<dbReference type="InterPro" id="IPR041664">
    <property type="entry name" value="AAA_16"/>
</dbReference>
<organism evidence="4 5">
    <name type="scientific">Nocardia jiangxiensis</name>
    <dbReference type="NCBI Taxonomy" id="282685"/>
    <lineage>
        <taxon>Bacteria</taxon>
        <taxon>Bacillati</taxon>
        <taxon>Actinomycetota</taxon>
        <taxon>Actinomycetes</taxon>
        <taxon>Mycobacteriales</taxon>
        <taxon>Nocardiaceae</taxon>
        <taxon>Nocardia</taxon>
    </lineage>
</organism>
<dbReference type="SUPFAM" id="SSF52540">
    <property type="entry name" value="P-loop containing nucleoside triphosphate hydrolases"/>
    <property type="match status" value="1"/>
</dbReference>
<dbReference type="PANTHER" id="PTHR16305:SF35">
    <property type="entry name" value="TRANSCRIPTIONAL ACTIVATOR DOMAIN"/>
    <property type="match status" value="1"/>
</dbReference>
<name>A0ABW6SB61_9NOCA</name>
<dbReference type="Gene3D" id="1.10.10.10">
    <property type="entry name" value="Winged helix-like DNA-binding domain superfamily/Winged helix DNA-binding domain"/>
    <property type="match status" value="1"/>
</dbReference>
<dbReference type="InterPro" id="IPR027417">
    <property type="entry name" value="P-loop_NTPase"/>
</dbReference>
<evidence type="ECO:0000313" key="5">
    <source>
        <dbReference type="Proteomes" id="UP001601992"/>
    </source>
</evidence>
<reference evidence="4 5" key="1">
    <citation type="submission" date="2024-10" db="EMBL/GenBank/DDBJ databases">
        <title>The Natural Products Discovery Center: Release of the First 8490 Sequenced Strains for Exploring Actinobacteria Biosynthetic Diversity.</title>
        <authorList>
            <person name="Kalkreuter E."/>
            <person name="Kautsar S.A."/>
            <person name="Yang D."/>
            <person name="Bader C.D."/>
            <person name="Teijaro C.N."/>
            <person name="Fluegel L."/>
            <person name="Davis C.M."/>
            <person name="Simpson J.R."/>
            <person name="Lauterbach L."/>
            <person name="Steele A.D."/>
            <person name="Gui C."/>
            <person name="Meng S."/>
            <person name="Li G."/>
            <person name="Viehrig K."/>
            <person name="Ye F."/>
            <person name="Su P."/>
            <person name="Kiefer A.F."/>
            <person name="Nichols A."/>
            <person name="Cepeda A.J."/>
            <person name="Yan W."/>
            <person name="Fan B."/>
            <person name="Jiang Y."/>
            <person name="Adhikari A."/>
            <person name="Zheng C.-J."/>
            <person name="Schuster L."/>
            <person name="Cowan T.M."/>
            <person name="Smanski M.J."/>
            <person name="Chevrette M.G."/>
            <person name="De Carvalho L.P.S."/>
            <person name="Shen B."/>
        </authorList>
    </citation>
    <scope>NUCLEOTIDE SEQUENCE [LARGE SCALE GENOMIC DNA]</scope>
    <source>
        <strain evidence="4 5">NPDC002593</strain>
    </source>
</reference>
<dbReference type="SMART" id="SM00382">
    <property type="entry name" value="AAA"/>
    <property type="match status" value="1"/>
</dbReference>
<accession>A0ABW6SB61</accession>
<dbReference type="Pfam" id="PF00196">
    <property type="entry name" value="GerE"/>
    <property type="match status" value="1"/>
</dbReference>
<dbReference type="Gene3D" id="1.25.40.10">
    <property type="entry name" value="Tetratricopeptide repeat domain"/>
    <property type="match status" value="1"/>
</dbReference>
<evidence type="ECO:0000256" key="1">
    <source>
        <dbReference type="ARBA" id="ARBA00022741"/>
    </source>
</evidence>
<feature type="domain" description="HTH luxR-type" evidence="3">
    <location>
        <begin position="870"/>
        <end position="935"/>
    </location>
</feature>
<dbReference type="PROSITE" id="PS00622">
    <property type="entry name" value="HTH_LUXR_1"/>
    <property type="match status" value="1"/>
</dbReference>
<dbReference type="InterPro" id="IPR011990">
    <property type="entry name" value="TPR-like_helical_dom_sf"/>
</dbReference>
<keyword evidence="5" id="KW-1185">Reference proteome</keyword>
<dbReference type="SUPFAM" id="SSF46894">
    <property type="entry name" value="C-terminal effector domain of the bipartite response regulators"/>
    <property type="match status" value="1"/>
</dbReference>
<dbReference type="PROSITE" id="PS50043">
    <property type="entry name" value="HTH_LUXR_2"/>
    <property type="match status" value="1"/>
</dbReference>
<dbReference type="InterPro" id="IPR003593">
    <property type="entry name" value="AAA+_ATPase"/>
</dbReference>
<dbReference type="SUPFAM" id="SSF48452">
    <property type="entry name" value="TPR-like"/>
    <property type="match status" value="1"/>
</dbReference>
<dbReference type="PRINTS" id="PR00038">
    <property type="entry name" value="HTHLUXR"/>
</dbReference>
<proteinExistence type="predicted"/>
<gene>
    <name evidence="4" type="ORF">ACFYXQ_32090</name>
</gene>
<dbReference type="PANTHER" id="PTHR16305">
    <property type="entry name" value="TESTICULAR SOLUBLE ADENYLYL CYCLASE"/>
    <property type="match status" value="1"/>
</dbReference>
<dbReference type="InterPro" id="IPR016032">
    <property type="entry name" value="Sig_transdc_resp-reg_C-effctor"/>
</dbReference>
<evidence type="ECO:0000256" key="2">
    <source>
        <dbReference type="ARBA" id="ARBA00022840"/>
    </source>
</evidence>
<dbReference type="EMBL" id="JBIAQY010000013">
    <property type="protein sequence ID" value="MFF3572419.1"/>
    <property type="molecule type" value="Genomic_DNA"/>
</dbReference>
<dbReference type="InterPro" id="IPR036388">
    <property type="entry name" value="WH-like_DNA-bd_sf"/>
</dbReference>
<sequence length="935" mass="100439">MVGRQDDFARISAIAEQAAAGHGGIVIISGEPGIGKTSLLNAVSRSASSHGARLLRGTAAEIEQEVPYAALGWCLGIGHGTLDPSATQLHSLLRGVDLPGDGAFSRHFAVVEALLALVDQWCTTSPVMLILDDANWADPSSLAALERLGETVTELPLMIVLAMRPLPRGESLAALLKQFYAWGATELQLKPLTEPEVAALIEDRLGAAPGPALTAAVAGAGGNPFYVVELVAGLQQAEALTVGREITELVTAPAGQPERFPLPESLTETVERRLDFLPRTAQQVLTMAAALGTSVEAMELSTVLDLAVMEIWEAISIATEAGMLVKSGDELVFRHDLLRQVFADQLPTSARTSLQLRAGRVLITAGAPAERIANYLLAGDAPLDDQSLRWLAETADTLTVRAPELAINLLAGVVAGSGSDRTAHEHFRVQHVRALLWNGRAAEAETTAKAILASRTPTAPGSANDKALQWLLVRAYYAQGRLDDAAATANLVLAQPGLTQWEEGLYNAFLALFYFFAEKFDVGEQAATRAISIGDDLDDPLTVGMGCTTLGGLRYTQGYLDQALALGERVAAAYETCQRSGNRLDQLDPYVLRAHSLIELDRAAEAEEILGHAVVDGLQNRGLHLVSRARLYFLSGRWDDALAEILARQGLPDIFGHGVVTNSMTALIAVHRGTFDAGLNWAGPDDRVGSQTYLHFDSWVDALLLESRGKPAEALDILSEACRKLASGLAGSTVYYAYPDVARLAVASDNRQVLDEISTAAETLDARYSTLSRRGTVLLCRGLSLDQPELLEQSAQAFHRAGRPLYEGQAREELAVILARHGRTADARSALDAAVRSYAGMDAQWDISRAESRLREHGVRRGSRGPRKRPKTGWQALTPTEQKVAELVAQGGSNSEIATRMFLSRRTVQTHVSSILNKLDLQSRVQIAVGLARQV</sequence>
<evidence type="ECO:0000313" key="4">
    <source>
        <dbReference type="EMBL" id="MFF3572419.1"/>
    </source>
</evidence>
<dbReference type="SMART" id="SM00421">
    <property type="entry name" value="HTH_LUXR"/>
    <property type="match status" value="1"/>
</dbReference>
<dbReference type="RefSeq" id="WP_387406017.1">
    <property type="nucleotide sequence ID" value="NZ_JBIAQY010000013.1"/>
</dbReference>
<dbReference type="CDD" id="cd06170">
    <property type="entry name" value="LuxR_C_like"/>
    <property type="match status" value="1"/>
</dbReference>
<dbReference type="Pfam" id="PF13191">
    <property type="entry name" value="AAA_16"/>
    <property type="match status" value="1"/>
</dbReference>
<dbReference type="Gene3D" id="3.40.50.300">
    <property type="entry name" value="P-loop containing nucleotide triphosphate hydrolases"/>
    <property type="match status" value="1"/>
</dbReference>
<keyword evidence="2" id="KW-0067">ATP-binding</keyword>